<keyword evidence="10" id="KW-1185">Reference proteome</keyword>
<dbReference type="PANTHER" id="PTHR24058:SF53">
    <property type="entry name" value="HOMEODOMAIN-INTERACTING PROTEIN KINASE 2"/>
    <property type="match status" value="1"/>
</dbReference>
<organism evidence="9 10">
    <name type="scientific">Larimichthys crocea</name>
    <name type="common">Large yellow croaker</name>
    <name type="synonym">Pseudosciaena crocea</name>
    <dbReference type="NCBI Taxonomy" id="215358"/>
    <lineage>
        <taxon>Eukaryota</taxon>
        <taxon>Metazoa</taxon>
        <taxon>Chordata</taxon>
        <taxon>Craniata</taxon>
        <taxon>Vertebrata</taxon>
        <taxon>Euteleostomi</taxon>
        <taxon>Actinopterygii</taxon>
        <taxon>Neopterygii</taxon>
        <taxon>Teleostei</taxon>
        <taxon>Neoteleostei</taxon>
        <taxon>Acanthomorphata</taxon>
        <taxon>Eupercaria</taxon>
        <taxon>Sciaenidae</taxon>
        <taxon>Larimichthys</taxon>
    </lineage>
</organism>
<evidence type="ECO:0000256" key="5">
    <source>
        <dbReference type="ARBA" id="ARBA00022840"/>
    </source>
</evidence>
<feature type="domain" description="Protein kinase" evidence="8">
    <location>
        <begin position="235"/>
        <end position="558"/>
    </location>
</feature>
<comment type="caution">
    <text evidence="9">The sequence shown here is derived from an EMBL/GenBank/DDBJ whole genome shotgun (WGS) entry which is preliminary data.</text>
</comment>
<feature type="region of interest" description="Disordered" evidence="7">
    <location>
        <begin position="767"/>
        <end position="789"/>
    </location>
</feature>
<feature type="compositionally biased region" description="Basic and acidic residues" evidence="7">
    <location>
        <begin position="671"/>
        <end position="681"/>
    </location>
</feature>
<dbReference type="InterPro" id="IPR000719">
    <property type="entry name" value="Prot_kinase_dom"/>
</dbReference>
<keyword evidence="9" id="KW-0238">DNA-binding</keyword>
<dbReference type="InterPro" id="IPR018247">
    <property type="entry name" value="EF_Hand_1_Ca_BS"/>
</dbReference>
<feature type="compositionally biased region" description="Low complexity" evidence="7">
    <location>
        <begin position="780"/>
        <end position="789"/>
    </location>
</feature>
<proteinExistence type="predicted"/>
<dbReference type="AlphaFoldDB" id="A0A6G0IGV7"/>
<feature type="region of interest" description="Disordered" evidence="7">
    <location>
        <begin position="599"/>
        <end position="651"/>
    </location>
</feature>
<dbReference type="InterPro" id="IPR017441">
    <property type="entry name" value="Protein_kinase_ATP_BS"/>
</dbReference>
<gene>
    <name evidence="9" type="ORF">D5F01_LYC10339</name>
</gene>
<dbReference type="PROSITE" id="PS00108">
    <property type="entry name" value="PROTEIN_KINASE_ST"/>
    <property type="match status" value="1"/>
</dbReference>
<feature type="domain" description="Protein kinase" evidence="8">
    <location>
        <begin position="1"/>
        <end position="166"/>
    </location>
</feature>
<sequence>MKCGINIEDIGYNAPEIILGLPLNEAIDMWSLGCVLAYACMGDHLYPRHCQYQMMRIIVQMQGQPDDHLLNTGMYTETYFNRTQDSSCASWRLNSPDEYNLRTGYETGIISGISDTFTSLDDICVAMKKDSDCKDTQAFLSLLKSLLQLDPEKRITPTEALRHCFITGGDINDANDENSPVLTTADSKFMLLPGEVISWNESSISNSFPVCEQTTKNDKVDLHIEDILYSQSSRFKINGFIGKGGFGKVAHCINLHTRENLAIKIMPKYMSQVCFREFTILQKLQKLDVNKNNFITFIELFSHERYDCLIFEMLDQNLFDLLYERAWVPLSLSEVRVITQQMLVALNTLRNIGVAHTDIKPDNIMLVNHELQPFKLKLIDFGLARPVSELKCGKIIQPTGYRAPEIILGLPPDAAVDMWSLGCIVAFLLLAENLYPSRSEYEVMRLIVQMLGQPDDRLLNLGLRTGEIFTKDSFSRFAPWRMKTPSEYIVTTGSVITECQGISTTFTGLDDIVDTIGELKDFAEFLDAQAFLSLIKSMLRVDPEIRITPGDALEHSFITMDHFGSHIQNNYVKSARLIIENCQREQPTAGSMLPVMSTIYSSKDPCPDEEDTPTDTNNGMQLDKATAAGPSYRPAAVTDRTPAGNDNEPPAEAGLAEALADFPRFSTAATADRRTAGKGDEPPAQAGSAEAAAAVPNDKVAAAADRSVAGNEPPAQAGLAEAVADPDYRPAAATARTNAGNEDGPPAEAGLAEALADFPRFSTAATADRRTAGQGDEPPAQAGSAEAAAAVPDYRVTAAADRTNAGNEPPAQAGLAEAVPAGNNNNPSDFVKVKTKKEWLKRIRRAFSSSKPPVMSGKDKETIMGNNNGIPSATGPSYRPETVTDRTAGNGNRPPIQACQDEAAAAGTSNNPSDFVEVKTKNKWLKRIRRAFSTSKPPVMSGKDKETTMDNNNGIPSDEATATGPSYRPETVTDRTPAGNGNRPLIQEWQDEAAATGTSTNPSDFVEVKTKNKWLKRVRQAFSGMAMSLIRCCR</sequence>
<evidence type="ECO:0000256" key="1">
    <source>
        <dbReference type="ARBA" id="ARBA00022527"/>
    </source>
</evidence>
<feature type="compositionally biased region" description="Low complexity" evidence="7">
    <location>
        <begin position="684"/>
        <end position="694"/>
    </location>
</feature>
<dbReference type="GO" id="GO:0016605">
    <property type="term" value="C:PML body"/>
    <property type="evidence" value="ECO:0007669"/>
    <property type="project" value="TreeGrafter"/>
</dbReference>
<dbReference type="Pfam" id="PF00069">
    <property type="entry name" value="Pkinase"/>
    <property type="match status" value="2"/>
</dbReference>
<dbReference type="GO" id="GO:0046332">
    <property type="term" value="F:SMAD binding"/>
    <property type="evidence" value="ECO:0007669"/>
    <property type="project" value="TreeGrafter"/>
</dbReference>
<dbReference type="InterPro" id="IPR011009">
    <property type="entry name" value="Kinase-like_dom_sf"/>
</dbReference>
<dbReference type="GO" id="GO:0007224">
    <property type="term" value="P:smoothened signaling pathway"/>
    <property type="evidence" value="ECO:0007669"/>
    <property type="project" value="TreeGrafter"/>
</dbReference>
<accession>A0A6G0IGV7</accession>
<feature type="region of interest" description="Disordered" evidence="7">
    <location>
        <begin position="849"/>
        <end position="897"/>
    </location>
</feature>
<keyword evidence="2" id="KW-0808">Transferase</keyword>
<dbReference type="GO" id="GO:0005524">
    <property type="term" value="F:ATP binding"/>
    <property type="evidence" value="ECO:0007669"/>
    <property type="project" value="UniProtKB-UniRule"/>
</dbReference>
<keyword evidence="4 9" id="KW-0418">Kinase</keyword>
<dbReference type="GO" id="GO:0005737">
    <property type="term" value="C:cytoplasm"/>
    <property type="evidence" value="ECO:0007669"/>
    <property type="project" value="TreeGrafter"/>
</dbReference>
<dbReference type="EMBL" id="REGW02000010">
    <property type="protein sequence ID" value="KAE8290749.1"/>
    <property type="molecule type" value="Genomic_DNA"/>
</dbReference>
<name>A0A6G0IGV7_LARCR</name>
<evidence type="ECO:0000259" key="8">
    <source>
        <dbReference type="PROSITE" id="PS50011"/>
    </source>
</evidence>
<evidence type="ECO:0000256" key="7">
    <source>
        <dbReference type="SAM" id="MobiDB-lite"/>
    </source>
</evidence>
<dbReference type="Gene3D" id="1.10.510.10">
    <property type="entry name" value="Transferase(Phosphotransferase) domain 1"/>
    <property type="match status" value="2"/>
</dbReference>
<reference evidence="9 10" key="1">
    <citation type="submission" date="2019-07" db="EMBL/GenBank/DDBJ databases">
        <title>Chromosome genome assembly for large yellow croaker.</title>
        <authorList>
            <person name="Xiao S."/>
        </authorList>
    </citation>
    <scope>NUCLEOTIDE SEQUENCE [LARGE SCALE GENOMIC DNA]</scope>
    <source>
        <strain evidence="9">JMULYC20181020</strain>
        <tissue evidence="9">Muscle</tissue>
    </source>
</reference>
<evidence type="ECO:0000256" key="4">
    <source>
        <dbReference type="ARBA" id="ARBA00022777"/>
    </source>
</evidence>
<evidence type="ECO:0000313" key="10">
    <source>
        <dbReference type="Proteomes" id="UP000424527"/>
    </source>
</evidence>
<dbReference type="Gene3D" id="3.30.200.20">
    <property type="entry name" value="Phosphorylase Kinase, domain 1"/>
    <property type="match status" value="1"/>
</dbReference>
<dbReference type="GO" id="GO:0003713">
    <property type="term" value="F:transcription coactivator activity"/>
    <property type="evidence" value="ECO:0007669"/>
    <property type="project" value="TreeGrafter"/>
</dbReference>
<keyword evidence="1" id="KW-0723">Serine/threonine-protein kinase</keyword>
<feature type="binding site" evidence="6">
    <location>
        <position position="264"/>
    </location>
    <ligand>
        <name>ATP</name>
        <dbReference type="ChEBI" id="CHEBI:30616"/>
    </ligand>
</feature>
<feature type="region of interest" description="Disordered" evidence="7">
    <location>
        <begin position="671"/>
        <end position="694"/>
    </location>
</feature>
<dbReference type="GO" id="GO:0004713">
    <property type="term" value="F:protein tyrosine kinase activity"/>
    <property type="evidence" value="ECO:0007669"/>
    <property type="project" value="TreeGrafter"/>
</dbReference>
<evidence type="ECO:0000256" key="3">
    <source>
        <dbReference type="ARBA" id="ARBA00022741"/>
    </source>
</evidence>
<dbReference type="GO" id="GO:0003714">
    <property type="term" value="F:transcription corepressor activity"/>
    <property type="evidence" value="ECO:0007669"/>
    <property type="project" value="TreeGrafter"/>
</dbReference>
<keyword evidence="9" id="KW-0371">Homeobox</keyword>
<protein>
    <submittedName>
        <fullName evidence="9">Homeodomain-interacting protein kinase 3</fullName>
    </submittedName>
</protein>
<keyword evidence="3 6" id="KW-0547">Nucleotide-binding</keyword>
<dbReference type="GO" id="GO:0042771">
    <property type="term" value="P:intrinsic apoptotic signaling pathway in response to DNA damage by p53 class mediator"/>
    <property type="evidence" value="ECO:0007669"/>
    <property type="project" value="TreeGrafter"/>
</dbReference>
<feature type="compositionally biased region" description="Polar residues" evidence="7">
    <location>
        <begin position="864"/>
        <end position="875"/>
    </location>
</feature>
<dbReference type="PROSITE" id="PS50011">
    <property type="entry name" value="PROTEIN_KINASE_DOM"/>
    <property type="match status" value="2"/>
</dbReference>
<evidence type="ECO:0000256" key="2">
    <source>
        <dbReference type="ARBA" id="ARBA00022679"/>
    </source>
</evidence>
<feature type="region of interest" description="Disordered" evidence="7">
    <location>
        <begin position="934"/>
        <end position="983"/>
    </location>
</feature>
<dbReference type="GO" id="GO:0004674">
    <property type="term" value="F:protein serine/threonine kinase activity"/>
    <property type="evidence" value="ECO:0007669"/>
    <property type="project" value="UniProtKB-KW"/>
</dbReference>
<dbReference type="GO" id="GO:0003677">
    <property type="term" value="F:DNA binding"/>
    <property type="evidence" value="ECO:0007669"/>
    <property type="project" value="UniProtKB-KW"/>
</dbReference>
<dbReference type="PANTHER" id="PTHR24058">
    <property type="entry name" value="DUAL SPECIFICITY PROTEIN KINASE"/>
    <property type="match status" value="1"/>
</dbReference>
<dbReference type="InterPro" id="IPR008271">
    <property type="entry name" value="Ser/Thr_kinase_AS"/>
</dbReference>
<evidence type="ECO:0000256" key="6">
    <source>
        <dbReference type="PROSITE-ProRule" id="PRU10141"/>
    </source>
</evidence>
<dbReference type="SUPFAM" id="SSF56112">
    <property type="entry name" value="Protein kinase-like (PK-like)"/>
    <property type="match status" value="2"/>
</dbReference>
<dbReference type="GO" id="GO:0045944">
    <property type="term" value="P:positive regulation of transcription by RNA polymerase II"/>
    <property type="evidence" value="ECO:0007669"/>
    <property type="project" value="TreeGrafter"/>
</dbReference>
<dbReference type="Proteomes" id="UP000424527">
    <property type="component" value="Unassembled WGS sequence"/>
</dbReference>
<dbReference type="InterPro" id="IPR050494">
    <property type="entry name" value="Ser_Thr_dual-spec_kinase"/>
</dbReference>
<evidence type="ECO:0000313" key="9">
    <source>
        <dbReference type="EMBL" id="KAE8290749.1"/>
    </source>
</evidence>
<keyword evidence="5 6" id="KW-0067">ATP-binding</keyword>
<dbReference type="PROSITE" id="PS00018">
    <property type="entry name" value="EF_HAND_1"/>
    <property type="match status" value="1"/>
</dbReference>
<dbReference type="PROSITE" id="PS00107">
    <property type="entry name" value="PROTEIN_KINASE_ATP"/>
    <property type="match status" value="1"/>
</dbReference>
<dbReference type="SMART" id="SM00220">
    <property type="entry name" value="S_TKc"/>
    <property type="match status" value="1"/>
</dbReference>